<proteinExistence type="predicted"/>
<protein>
    <submittedName>
        <fullName evidence="1">YaaA family protein</fullName>
    </submittedName>
</protein>
<dbReference type="Proteomes" id="UP001596266">
    <property type="component" value="Unassembled WGS sequence"/>
</dbReference>
<dbReference type="PANTHER" id="PTHR30283">
    <property type="entry name" value="PEROXIDE STRESS RESPONSE PROTEIN YAAA"/>
    <property type="match status" value="1"/>
</dbReference>
<gene>
    <name evidence="1" type="ORF">ACFP57_13010</name>
</gene>
<comment type="caution">
    <text evidence="1">The sequence shown here is derived from an EMBL/GenBank/DDBJ whole genome shotgun (WGS) entry which is preliminary data.</text>
</comment>
<organism evidence="1 2">
    <name type="scientific">Luteococcus sanguinis</name>
    <dbReference type="NCBI Taxonomy" id="174038"/>
    <lineage>
        <taxon>Bacteria</taxon>
        <taxon>Bacillati</taxon>
        <taxon>Actinomycetota</taxon>
        <taxon>Actinomycetes</taxon>
        <taxon>Propionibacteriales</taxon>
        <taxon>Propionibacteriaceae</taxon>
        <taxon>Luteococcus</taxon>
    </lineage>
</organism>
<dbReference type="EMBL" id="JBHSUA010000024">
    <property type="protein sequence ID" value="MFC6397895.1"/>
    <property type="molecule type" value="Genomic_DNA"/>
</dbReference>
<evidence type="ECO:0000313" key="1">
    <source>
        <dbReference type="EMBL" id="MFC6397895.1"/>
    </source>
</evidence>
<dbReference type="InterPro" id="IPR005583">
    <property type="entry name" value="YaaA"/>
</dbReference>
<dbReference type="RefSeq" id="WP_343886890.1">
    <property type="nucleotide sequence ID" value="NZ_BAAAKI010000025.1"/>
</dbReference>
<keyword evidence="2" id="KW-1185">Reference proteome</keyword>
<reference evidence="2" key="1">
    <citation type="journal article" date="2019" name="Int. J. Syst. Evol. Microbiol.">
        <title>The Global Catalogue of Microorganisms (GCM) 10K type strain sequencing project: providing services to taxonomists for standard genome sequencing and annotation.</title>
        <authorList>
            <consortium name="The Broad Institute Genomics Platform"/>
            <consortium name="The Broad Institute Genome Sequencing Center for Infectious Disease"/>
            <person name="Wu L."/>
            <person name="Ma J."/>
        </authorList>
    </citation>
    <scope>NUCLEOTIDE SEQUENCE [LARGE SCALE GENOMIC DNA]</scope>
    <source>
        <strain evidence="2">CGMCC 1.15277</strain>
    </source>
</reference>
<sequence length="245" mass="26334">MIVLLPPSEGKATARRGRPMDLASLSFPGLTEAREHVMDALAEASAREDALSVLGVGATLEADVRQNLSLREAPALPASKLYTGVLFDALDLDSLGAASRRRANRRLLVASAVHGMLRPTDRVSPYRCSMDVTLAGTGALAGFWRPRLGAELAPLLAGQLVVDCRSGSYRNALPPVAELADRWVLVDVPGASHWAKHTRGLVARRLCEASRVTRPEQLAELLPGTELRPPARAGKPWRALVPARH</sequence>
<accession>A0ABW1X3K8</accession>
<dbReference type="PANTHER" id="PTHR30283:SF4">
    <property type="entry name" value="PEROXIDE STRESS RESISTANCE PROTEIN YAAA"/>
    <property type="match status" value="1"/>
</dbReference>
<dbReference type="Pfam" id="PF03883">
    <property type="entry name" value="H2O2_YaaD"/>
    <property type="match status" value="1"/>
</dbReference>
<name>A0ABW1X3K8_9ACTN</name>
<evidence type="ECO:0000313" key="2">
    <source>
        <dbReference type="Proteomes" id="UP001596266"/>
    </source>
</evidence>